<evidence type="ECO:0000313" key="3">
    <source>
        <dbReference type="Proteomes" id="UP000026961"/>
    </source>
</evidence>
<sequence>MSTAATSTGFERGGPICPTNEEGTVVAPEIGEASLSWRARRGDRRWRRLELKAGWREGGTSARREKGEVALVLSCHHRLRLDPMSPRTVLASSVAPLSASSSAASGPNEEAAMPPLLCLVFAT</sequence>
<reference evidence="2" key="2">
    <citation type="submission" date="2018-05" db="EMBL/GenBank/DDBJ databases">
        <title>OgluRS3 (Oryza glumaepatula Reference Sequence Version 3).</title>
        <authorList>
            <person name="Zhang J."/>
            <person name="Kudrna D."/>
            <person name="Lee S."/>
            <person name="Talag J."/>
            <person name="Welchert J."/>
            <person name="Wing R.A."/>
        </authorList>
    </citation>
    <scope>NUCLEOTIDE SEQUENCE [LARGE SCALE GENOMIC DNA]</scope>
</reference>
<evidence type="ECO:0000313" key="2">
    <source>
        <dbReference type="EnsemblPlants" id="OGLUM02G03520.1"/>
    </source>
</evidence>
<organism evidence="2">
    <name type="scientific">Oryza glumipatula</name>
    <dbReference type="NCBI Taxonomy" id="40148"/>
    <lineage>
        <taxon>Eukaryota</taxon>
        <taxon>Viridiplantae</taxon>
        <taxon>Streptophyta</taxon>
        <taxon>Embryophyta</taxon>
        <taxon>Tracheophyta</taxon>
        <taxon>Spermatophyta</taxon>
        <taxon>Magnoliopsida</taxon>
        <taxon>Liliopsida</taxon>
        <taxon>Poales</taxon>
        <taxon>Poaceae</taxon>
        <taxon>BOP clade</taxon>
        <taxon>Oryzoideae</taxon>
        <taxon>Oryzeae</taxon>
        <taxon>Oryzinae</taxon>
        <taxon>Oryza</taxon>
    </lineage>
</organism>
<evidence type="ECO:0000256" key="1">
    <source>
        <dbReference type="SAM" id="MobiDB-lite"/>
    </source>
</evidence>
<accession>A0A0D9YM96</accession>
<feature type="region of interest" description="Disordered" evidence="1">
    <location>
        <begin position="1"/>
        <end position="23"/>
    </location>
</feature>
<keyword evidence="3" id="KW-1185">Reference proteome</keyword>
<dbReference type="Proteomes" id="UP000026961">
    <property type="component" value="Chromosome 2"/>
</dbReference>
<protein>
    <submittedName>
        <fullName evidence="2">Uncharacterized protein</fullName>
    </submittedName>
</protein>
<dbReference type="AlphaFoldDB" id="A0A0D9YM96"/>
<dbReference type="EnsemblPlants" id="OGLUM02G03520.1">
    <property type="protein sequence ID" value="OGLUM02G03520.1"/>
    <property type="gene ID" value="OGLUM02G03520"/>
</dbReference>
<dbReference type="Gramene" id="OGLUM02G03520.1">
    <property type="protein sequence ID" value="OGLUM02G03520.1"/>
    <property type="gene ID" value="OGLUM02G03520"/>
</dbReference>
<dbReference type="HOGENOM" id="CLU_2018882_0_0_1"/>
<proteinExistence type="predicted"/>
<name>A0A0D9YM96_9ORYZ</name>
<reference evidence="2" key="1">
    <citation type="submission" date="2015-04" db="UniProtKB">
        <authorList>
            <consortium name="EnsemblPlants"/>
        </authorList>
    </citation>
    <scope>IDENTIFICATION</scope>
</reference>